<dbReference type="RefSeq" id="WP_229354892.1">
    <property type="nucleotide sequence ID" value="NZ_BAABAO010000001.1"/>
</dbReference>
<sequence length="539" mass="63410">MIKSISINSNSIKQSYVFDTDQKHKWSIDITKIKLSELNSFDIEIVFEQSISEFRNHDYTWVKCNEDRISNQFCPKVIKLQNGQLVQANIHAGIWEINKKNKNVLLWRFNPEFAESITTYLGSDNRKKAESSKKRFHFPENPTLLFPENYALEFSRSKYPFTAVACFTDHCDFDTVENLSIQRKFFKETQIKITKGFFLNHFSKRSDNASFENDKEELLKWKNDGHELCYHSLSQSIKSEIERFNDFEQFVPPLTDLKVWIDHGYQPYNFSLLKKNNLTNEKFEKILEGKNINILWNYIDSGTSAEGVVNQLNNQQFTLAGFKKGNKDLGLVKKTQLMIKNIIFHYYNDENMILKYQSTAGNFKKIVFQKKIKFFLPLLKNAFDLGIAIFSIVLSWNRVKNKPYKLAKYSPLVFKHIIHEKEFYVFQTLEMLDFQESLSRFNLDSLVNEKGVFIAHTYFSVPMHYHKGKLFSTSDKIDENVFENFKLLGAKVQNKEIWNPTLSELVEYWKGFETMVLNIDKNGNLFTEINSDLHSKKIN</sequence>
<proteinExistence type="predicted"/>
<gene>
    <name evidence="1" type="ORF">GCM10022250_01660</name>
</gene>
<comment type="caution">
    <text evidence="1">The sequence shown here is derived from an EMBL/GenBank/DDBJ whole genome shotgun (WGS) entry which is preliminary data.</text>
</comment>
<accession>A0ABP7XKZ8</accession>
<keyword evidence="2" id="KW-1185">Reference proteome</keyword>
<protein>
    <recommendedName>
        <fullName evidence="3">NodB homology domain-containing protein</fullName>
    </recommendedName>
</protein>
<organism evidence="1 2">
    <name type="scientific">Flavobacterium chungbukense</name>
    <dbReference type="NCBI Taxonomy" id="877464"/>
    <lineage>
        <taxon>Bacteria</taxon>
        <taxon>Pseudomonadati</taxon>
        <taxon>Bacteroidota</taxon>
        <taxon>Flavobacteriia</taxon>
        <taxon>Flavobacteriales</taxon>
        <taxon>Flavobacteriaceae</taxon>
        <taxon>Flavobacterium</taxon>
    </lineage>
</organism>
<evidence type="ECO:0000313" key="1">
    <source>
        <dbReference type="EMBL" id="GAA4120721.1"/>
    </source>
</evidence>
<evidence type="ECO:0008006" key="3">
    <source>
        <dbReference type="Google" id="ProtNLM"/>
    </source>
</evidence>
<reference evidence="2" key="1">
    <citation type="journal article" date="2019" name="Int. J. Syst. Evol. Microbiol.">
        <title>The Global Catalogue of Microorganisms (GCM) 10K type strain sequencing project: providing services to taxonomists for standard genome sequencing and annotation.</title>
        <authorList>
            <consortium name="The Broad Institute Genomics Platform"/>
            <consortium name="The Broad Institute Genome Sequencing Center for Infectious Disease"/>
            <person name="Wu L."/>
            <person name="Ma J."/>
        </authorList>
    </citation>
    <scope>NUCLEOTIDE SEQUENCE [LARGE SCALE GENOMIC DNA]</scope>
    <source>
        <strain evidence="2">JCM 17386</strain>
    </source>
</reference>
<evidence type="ECO:0000313" key="2">
    <source>
        <dbReference type="Proteomes" id="UP001501333"/>
    </source>
</evidence>
<name>A0ABP7XKZ8_9FLAO</name>
<dbReference type="Proteomes" id="UP001501333">
    <property type="component" value="Unassembled WGS sequence"/>
</dbReference>
<dbReference type="EMBL" id="BAABAO010000001">
    <property type="protein sequence ID" value="GAA4120721.1"/>
    <property type="molecule type" value="Genomic_DNA"/>
</dbReference>